<evidence type="ECO:0000313" key="3">
    <source>
        <dbReference type="Proteomes" id="UP000736672"/>
    </source>
</evidence>
<protein>
    <submittedName>
        <fullName evidence="2">Uncharacterized protein</fullName>
    </submittedName>
</protein>
<organism evidence="2 3">
    <name type="scientific">Fusarium solani</name>
    <name type="common">Filamentous fungus</name>
    <dbReference type="NCBI Taxonomy" id="169388"/>
    <lineage>
        <taxon>Eukaryota</taxon>
        <taxon>Fungi</taxon>
        <taxon>Dikarya</taxon>
        <taxon>Ascomycota</taxon>
        <taxon>Pezizomycotina</taxon>
        <taxon>Sordariomycetes</taxon>
        <taxon>Hypocreomycetidae</taxon>
        <taxon>Hypocreales</taxon>
        <taxon>Nectriaceae</taxon>
        <taxon>Fusarium</taxon>
        <taxon>Fusarium solani species complex</taxon>
    </lineage>
</organism>
<feature type="region of interest" description="Disordered" evidence="1">
    <location>
        <begin position="69"/>
        <end position="89"/>
    </location>
</feature>
<sequence length="181" mass="19606">MAHLDGGRVSRLYLCVSATVPASSSVPRRSQETIFFVPFRRGGGAGQLSTNIRRARLITYTRVNSSRLTPAHASKWEKRQEETSDLNNPILGASCSRSGTHVPPLLSTYGKTLIPGTKPAGPLRLFTASYLAYAEHDRSLGLSLCVRNGMSNSPPTMVMGVGSWACGSFVSRRCYACLRQG</sequence>
<dbReference type="EMBL" id="JAGTJS010000015">
    <property type="protein sequence ID" value="KAH7248112.1"/>
    <property type="molecule type" value="Genomic_DNA"/>
</dbReference>
<name>A0A9P9K3R2_FUSSL</name>
<reference evidence="2" key="1">
    <citation type="journal article" date="2021" name="Nat. Commun.">
        <title>Genetic determinants of endophytism in the Arabidopsis root mycobiome.</title>
        <authorList>
            <person name="Mesny F."/>
            <person name="Miyauchi S."/>
            <person name="Thiergart T."/>
            <person name="Pickel B."/>
            <person name="Atanasova L."/>
            <person name="Karlsson M."/>
            <person name="Huettel B."/>
            <person name="Barry K.W."/>
            <person name="Haridas S."/>
            <person name="Chen C."/>
            <person name="Bauer D."/>
            <person name="Andreopoulos W."/>
            <person name="Pangilinan J."/>
            <person name="LaButti K."/>
            <person name="Riley R."/>
            <person name="Lipzen A."/>
            <person name="Clum A."/>
            <person name="Drula E."/>
            <person name="Henrissat B."/>
            <person name="Kohler A."/>
            <person name="Grigoriev I.V."/>
            <person name="Martin F.M."/>
            <person name="Hacquard S."/>
        </authorList>
    </citation>
    <scope>NUCLEOTIDE SEQUENCE</scope>
    <source>
        <strain evidence="2">FSSC 5 MPI-SDFR-AT-0091</strain>
    </source>
</reference>
<evidence type="ECO:0000313" key="2">
    <source>
        <dbReference type="EMBL" id="KAH7248112.1"/>
    </source>
</evidence>
<comment type="caution">
    <text evidence="2">The sequence shown here is derived from an EMBL/GenBank/DDBJ whole genome shotgun (WGS) entry which is preliminary data.</text>
</comment>
<proteinExistence type="predicted"/>
<dbReference type="AlphaFoldDB" id="A0A9P9K3R2"/>
<dbReference type="Proteomes" id="UP000736672">
    <property type="component" value="Unassembled WGS sequence"/>
</dbReference>
<keyword evidence="3" id="KW-1185">Reference proteome</keyword>
<accession>A0A9P9K3R2</accession>
<evidence type="ECO:0000256" key="1">
    <source>
        <dbReference type="SAM" id="MobiDB-lite"/>
    </source>
</evidence>
<gene>
    <name evidence="2" type="ORF">B0J15DRAFT_72906</name>
</gene>